<evidence type="ECO:0000256" key="3">
    <source>
        <dbReference type="ARBA" id="ARBA00022692"/>
    </source>
</evidence>
<comment type="caution">
    <text evidence="7">The sequence shown here is derived from an EMBL/GenBank/DDBJ whole genome shotgun (WGS) entry which is preliminary data.</text>
</comment>
<evidence type="ECO:0000256" key="1">
    <source>
        <dbReference type="ARBA" id="ARBA00004651"/>
    </source>
</evidence>
<sequence>MYKLKLHPKIRTLLNVLSANIFNNFSSFAITILAARLFGPAEFAKFALAVAVTTNLSSVLDFGTSVALVRLYNVASDDEEKISLLIVINKWKFGLLLLTICFSYPGSKLLAKTLPMLQSTGLLINLAIISGGLLSIWTTTRAIEQAQKKFQAFQKYTLVYGLLRLITALIFLMLNKISNTTIIVSLYFLPLSLLISYRQISEMVSYGYKNVFFTTNEIKLLKSIFYYGVWVGIAGILFSFMYQIPQFILARKTDPTEVGIYSASLTFLPVFLLINDAIRTIILPDVSAIKDAKSRQLFRKRMWQISPIFFGVMITVLIIMSCVQYFLLGQVYKASIPVFLVMGVSTLLAMYLGYSNTLIHSIGIPHVGAVVNMISAVTLTLLSIILQQSAFFMSFILGSVLIFGEVSTYLVVKNIDKDMQ</sequence>
<evidence type="ECO:0000256" key="4">
    <source>
        <dbReference type="ARBA" id="ARBA00022989"/>
    </source>
</evidence>
<protein>
    <submittedName>
        <fullName evidence="7">Oligosaccharide flippase family protein</fullName>
    </submittedName>
</protein>
<dbReference type="Proteomes" id="UP000621307">
    <property type="component" value="Unassembled WGS sequence"/>
</dbReference>
<feature type="transmembrane region" description="Helical" evidence="6">
    <location>
        <begin position="12"/>
        <end position="34"/>
    </location>
</feature>
<dbReference type="InterPro" id="IPR002797">
    <property type="entry name" value="Polysacc_synth"/>
</dbReference>
<evidence type="ECO:0000256" key="5">
    <source>
        <dbReference type="ARBA" id="ARBA00023136"/>
    </source>
</evidence>
<dbReference type="RefSeq" id="WP_190567206.1">
    <property type="nucleotide sequence ID" value="NZ_JACJQL010000010.1"/>
</dbReference>
<keyword evidence="3 6" id="KW-0812">Transmembrane</keyword>
<keyword evidence="5 6" id="KW-0472">Membrane</keyword>
<keyword evidence="2" id="KW-1003">Cell membrane</keyword>
<feature type="transmembrane region" description="Helical" evidence="6">
    <location>
        <begin position="180"/>
        <end position="197"/>
    </location>
</feature>
<feature type="transmembrane region" description="Helical" evidence="6">
    <location>
        <begin position="260"/>
        <end position="282"/>
    </location>
</feature>
<dbReference type="PANTHER" id="PTHR30250">
    <property type="entry name" value="PST FAMILY PREDICTED COLANIC ACID TRANSPORTER"/>
    <property type="match status" value="1"/>
</dbReference>
<dbReference type="EMBL" id="JACJQL010000010">
    <property type="protein sequence ID" value="MBD2251575.1"/>
    <property type="molecule type" value="Genomic_DNA"/>
</dbReference>
<reference evidence="7 8" key="1">
    <citation type="journal article" date="2020" name="ISME J.">
        <title>Comparative genomics reveals insights into cyanobacterial evolution and habitat adaptation.</title>
        <authorList>
            <person name="Chen M.Y."/>
            <person name="Teng W.K."/>
            <person name="Zhao L."/>
            <person name="Hu C.X."/>
            <person name="Zhou Y.K."/>
            <person name="Han B.P."/>
            <person name="Song L.R."/>
            <person name="Shu W.S."/>
        </authorList>
    </citation>
    <scope>NUCLEOTIDE SEQUENCE [LARGE SCALE GENOMIC DNA]</scope>
    <source>
        <strain evidence="7 8">FACHB-3921</strain>
    </source>
</reference>
<accession>A0ABR8BFC7</accession>
<keyword evidence="8" id="KW-1185">Reference proteome</keyword>
<dbReference type="PANTHER" id="PTHR30250:SF11">
    <property type="entry name" value="O-ANTIGEN TRANSPORTER-RELATED"/>
    <property type="match status" value="1"/>
</dbReference>
<evidence type="ECO:0000256" key="6">
    <source>
        <dbReference type="SAM" id="Phobius"/>
    </source>
</evidence>
<name>A0ABR8BFC7_9NOSO</name>
<organism evidence="7 8">
    <name type="scientific">Nostoc parmelioides FACHB-3921</name>
    <dbReference type="NCBI Taxonomy" id="2692909"/>
    <lineage>
        <taxon>Bacteria</taxon>
        <taxon>Bacillati</taxon>
        <taxon>Cyanobacteriota</taxon>
        <taxon>Cyanophyceae</taxon>
        <taxon>Nostocales</taxon>
        <taxon>Nostocaceae</taxon>
        <taxon>Nostoc</taxon>
    </lineage>
</organism>
<dbReference type="Pfam" id="PF01943">
    <property type="entry name" value="Polysacc_synt"/>
    <property type="match status" value="1"/>
</dbReference>
<keyword evidence="4 6" id="KW-1133">Transmembrane helix</keyword>
<evidence type="ECO:0000313" key="8">
    <source>
        <dbReference type="Proteomes" id="UP000621307"/>
    </source>
</evidence>
<feature type="transmembrane region" description="Helical" evidence="6">
    <location>
        <begin position="84"/>
        <end position="105"/>
    </location>
</feature>
<feature type="transmembrane region" description="Helical" evidence="6">
    <location>
        <begin position="224"/>
        <end position="248"/>
    </location>
</feature>
<feature type="transmembrane region" description="Helical" evidence="6">
    <location>
        <begin position="334"/>
        <end position="354"/>
    </location>
</feature>
<evidence type="ECO:0000256" key="2">
    <source>
        <dbReference type="ARBA" id="ARBA00022475"/>
    </source>
</evidence>
<proteinExistence type="predicted"/>
<gene>
    <name evidence="7" type="ORF">H6G14_09675</name>
</gene>
<feature type="transmembrane region" description="Helical" evidence="6">
    <location>
        <begin position="392"/>
        <end position="412"/>
    </location>
</feature>
<feature type="transmembrane region" description="Helical" evidence="6">
    <location>
        <begin position="117"/>
        <end position="137"/>
    </location>
</feature>
<feature type="transmembrane region" description="Helical" evidence="6">
    <location>
        <begin position="366"/>
        <end position="386"/>
    </location>
</feature>
<feature type="transmembrane region" description="Helical" evidence="6">
    <location>
        <begin position="157"/>
        <end position="174"/>
    </location>
</feature>
<evidence type="ECO:0000313" key="7">
    <source>
        <dbReference type="EMBL" id="MBD2251575.1"/>
    </source>
</evidence>
<feature type="transmembrane region" description="Helical" evidence="6">
    <location>
        <begin position="303"/>
        <end position="328"/>
    </location>
</feature>
<feature type="transmembrane region" description="Helical" evidence="6">
    <location>
        <begin position="46"/>
        <end position="72"/>
    </location>
</feature>
<comment type="subcellular location">
    <subcellularLocation>
        <location evidence="1">Cell membrane</location>
        <topology evidence="1">Multi-pass membrane protein</topology>
    </subcellularLocation>
</comment>
<dbReference type="InterPro" id="IPR050833">
    <property type="entry name" value="Poly_Biosynth_Transport"/>
</dbReference>